<dbReference type="SUPFAM" id="SSF50952">
    <property type="entry name" value="Soluble quinoprotein glucose dehydrogenase"/>
    <property type="match status" value="1"/>
</dbReference>
<gene>
    <name evidence="3" type="ORF">H4O21_21735</name>
</gene>
<dbReference type="Pfam" id="PF07995">
    <property type="entry name" value="GSDH"/>
    <property type="match status" value="1"/>
</dbReference>
<dbReference type="InterPro" id="IPR011042">
    <property type="entry name" value="6-blade_b-propeller_TolB-like"/>
</dbReference>
<evidence type="ECO:0000259" key="2">
    <source>
        <dbReference type="Pfam" id="PF07995"/>
    </source>
</evidence>
<evidence type="ECO:0000313" key="3">
    <source>
        <dbReference type="EMBL" id="MBB1489237.1"/>
    </source>
</evidence>
<keyword evidence="1" id="KW-0732">Signal</keyword>
<evidence type="ECO:0000256" key="1">
    <source>
        <dbReference type="SAM" id="SignalP"/>
    </source>
</evidence>
<feature type="signal peptide" evidence="1">
    <location>
        <begin position="1"/>
        <end position="31"/>
    </location>
</feature>
<reference evidence="3 4" key="1">
    <citation type="submission" date="2020-08" db="EMBL/GenBank/DDBJ databases">
        <title>Oceanospirillum sp. nov. isolated from marine sediment.</title>
        <authorList>
            <person name="Ji X."/>
        </authorList>
    </citation>
    <scope>NUCLEOTIDE SEQUENCE [LARGE SCALE GENOMIC DNA]</scope>
    <source>
        <strain evidence="3 4">D5</strain>
    </source>
</reference>
<dbReference type="AlphaFoldDB" id="A0A839IXY2"/>
<dbReference type="InterPro" id="IPR012938">
    <property type="entry name" value="Glc/Sorbosone_DH"/>
</dbReference>
<dbReference type="RefSeq" id="WP_182811124.1">
    <property type="nucleotide sequence ID" value="NZ_JACJFM010000047.1"/>
</dbReference>
<keyword evidence="4" id="KW-1185">Reference proteome</keyword>
<proteinExistence type="predicted"/>
<name>A0A839IXY2_9GAMM</name>
<dbReference type="InterPro" id="IPR011041">
    <property type="entry name" value="Quinoprot_gluc/sorb_DH_b-prop"/>
</dbReference>
<sequence length="381" mass="42680">MLVQKCIRSVQKKLGCLLFTSLVATSAPVWAGSIFDVEKVWAGLEVPWAIQFIDTDRLLVTERQGRLVLLDLKNKQQHYVSGLPEIVASGQGGLLDLYLYSENDAETPWLYFTWSGKDSAGKTRTVLSRSRITLSEKPQLTHWQNLLQTRSSSDNSRHYGSRIAFDHEGYLYMSVGDRGERDNAQQLANHAGSILRLLPDGSVPDDNPFVDRHDALPEIWSYGHRNPQGMAYDPIRNRIWAIEHGPRGGDELNIIQKGANYGWPVISYGKEYWGPVSVGDGTHKTGMMQPEKYYVPSIAPGSLLLYTGDVFPDWKGDLFSGSLKLRHLNHLDLDDDGNVTEENRLLAETGERIRALAQGPAGLIWFSTDSGNIYRLVPGQK</sequence>
<feature type="domain" description="Glucose/Sorbosone dehydrogenase" evidence="2">
    <location>
        <begin position="44"/>
        <end position="375"/>
    </location>
</feature>
<protein>
    <submittedName>
        <fullName evidence="3">PQQ-dependent sugar dehydrogenase</fullName>
    </submittedName>
</protein>
<dbReference type="PANTHER" id="PTHR19328:SF75">
    <property type="entry name" value="ALDOSE SUGAR DEHYDROGENASE YLII"/>
    <property type="match status" value="1"/>
</dbReference>
<dbReference type="PANTHER" id="PTHR19328">
    <property type="entry name" value="HEDGEHOG-INTERACTING PROTEIN"/>
    <property type="match status" value="1"/>
</dbReference>
<accession>A0A839IXY2</accession>
<organism evidence="3 4">
    <name type="scientific">Oceanospirillum sediminis</name>
    <dbReference type="NCBI Taxonomy" id="2760088"/>
    <lineage>
        <taxon>Bacteria</taxon>
        <taxon>Pseudomonadati</taxon>
        <taxon>Pseudomonadota</taxon>
        <taxon>Gammaproteobacteria</taxon>
        <taxon>Oceanospirillales</taxon>
        <taxon>Oceanospirillaceae</taxon>
        <taxon>Oceanospirillum</taxon>
    </lineage>
</organism>
<evidence type="ECO:0000313" key="4">
    <source>
        <dbReference type="Proteomes" id="UP000565262"/>
    </source>
</evidence>
<dbReference type="Gene3D" id="2.120.10.30">
    <property type="entry name" value="TolB, C-terminal domain"/>
    <property type="match status" value="1"/>
</dbReference>
<feature type="chain" id="PRO_5032928434" evidence="1">
    <location>
        <begin position="32"/>
        <end position="381"/>
    </location>
</feature>
<dbReference type="Proteomes" id="UP000565262">
    <property type="component" value="Unassembled WGS sequence"/>
</dbReference>
<dbReference type="EMBL" id="JACJFM010000047">
    <property type="protein sequence ID" value="MBB1489237.1"/>
    <property type="molecule type" value="Genomic_DNA"/>
</dbReference>
<comment type="caution">
    <text evidence="3">The sequence shown here is derived from an EMBL/GenBank/DDBJ whole genome shotgun (WGS) entry which is preliminary data.</text>
</comment>